<evidence type="ECO:0000313" key="3">
    <source>
        <dbReference type="EMBL" id="MBA4866194.1"/>
    </source>
</evidence>
<evidence type="ECO:0000256" key="1">
    <source>
        <dbReference type="SAM" id="MobiDB-lite"/>
    </source>
</evidence>
<keyword evidence="4" id="KW-1185">Reference proteome</keyword>
<feature type="transmembrane region" description="Helical" evidence="2">
    <location>
        <begin position="46"/>
        <end position="68"/>
    </location>
</feature>
<keyword evidence="2" id="KW-0472">Membrane</keyword>
<gene>
    <name evidence="3" type="ORF">H1V43_33710</name>
</gene>
<organism evidence="3 4">
    <name type="scientific">Streptomyces himalayensis subsp. aureolus</name>
    <dbReference type="NCBI Taxonomy" id="2758039"/>
    <lineage>
        <taxon>Bacteria</taxon>
        <taxon>Bacillati</taxon>
        <taxon>Actinomycetota</taxon>
        <taxon>Actinomycetes</taxon>
        <taxon>Kitasatosporales</taxon>
        <taxon>Streptomycetaceae</taxon>
        <taxon>Streptomyces</taxon>
        <taxon>Streptomyces himalayensis</taxon>
    </lineage>
</organism>
<feature type="compositionally biased region" description="Basic and acidic residues" evidence="1">
    <location>
        <begin position="106"/>
        <end position="116"/>
    </location>
</feature>
<dbReference type="EMBL" id="JACEQY010000055">
    <property type="protein sequence ID" value="MBA4866194.1"/>
    <property type="molecule type" value="Genomic_DNA"/>
</dbReference>
<keyword evidence="2" id="KW-1133">Transmembrane helix</keyword>
<reference evidence="3 4" key="1">
    <citation type="submission" date="2020-07" db="EMBL/GenBank/DDBJ databases">
        <title>Streptomyces isolated from Indian soil.</title>
        <authorList>
            <person name="Mandal S."/>
            <person name="Maiti P.K."/>
        </authorList>
    </citation>
    <scope>NUCLEOTIDE SEQUENCE [LARGE SCALE GENOMIC DNA]</scope>
    <source>
        <strain evidence="3 4">PSKA54</strain>
    </source>
</reference>
<accession>A0A7W2D7H2</accession>
<feature type="region of interest" description="Disordered" evidence="1">
    <location>
        <begin position="68"/>
        <end position="116"/>
    </location>
</feature>
<evidence type="ECO:0000256" key="2">
    <source>
        <dbReference type="SAM" id="Phobius"/>
    </source>
</evidence>
<protein>
    <submittedName>
        <fullName evidence="3">Uncharacterized protein</fullName>
    </submittedName>
</protein>
<dbReference type="AlphaFoldDB" id="A0A7W2D7H2"/>
<dbReference type="RefSeq" id="WP_181867612.1">
    <property type="nucleotide sequence ID" value="NZ_JACEQY010000055.1"/>
</dbReference>
<keyword evidence="2" id="KW-0812">Transmembrane</keyword>
<name>A0A7W2D7H2_9ACTN</name>
<evidence type="ECO:0000313" key="4">
    <source>
        <dbReference type="Proteomes" id="UP000586976"/>
    </source>
</evidence>
<dbReference type="Proteomes" id="UP000586976">
    <property type="component" value="Unassembled WGS sequence"/>
</dbReference>
<proteinExistence type="predicted"/>
<comment type="caution">
    <text evidence="3">The sequence shown here is derived from an EMBL/GenBank/DDBJ whole genome shotgun (WGS) entry which is preliminary data.</text>
</comment>
<sequence>MSAITLGIRLGGTPLYTSDPRKEASRSRMTCADTTMSASLIHDVSAQYVASVMFALTVLAAGTLRAAWRRRSRRQGQETTTVPETAESVAPEHDLCVMEPTQESKTSSEGRREVSS</sequence>